<accession>A0A645DLT8</accession>
<proteinExistence type="predicted"/>
<sequence length="77" mass="8977">MLNKFGMRDEDFEKLPEDEKQRLYKATASQEKVKTLLLNTLEECRKQGFTVDEVISLANYFKSEAKSRIEQIGGELF</sequence>
<evidence type="ECO:0000313" key="1">
    <source>
        <dbReference type="EMBL" id="MPM89522.1"/>
    </source>
</evidence>
<comment type="caution">
    <text evidence="1">The sequence shown here is derived from an EMBL/GenBank/DDBJ whole genome shotgun (WGS) entry which is preliminary data.</text>
</comment>
<organism evidence="1">
    <name type="scientific">bioreactor metagenome</name>
    <dbReference type="NCBI Taxonomy" id="1076179"/>
    <lineage>
        <taxon>unclassified sequences</taxon>
        <taxon>metagenomes</taxon>
        <taxon>ecological metagenomes</taxon>
    </lineage>
</organism>
<dbReference type="AlphaFoldDB" id="A0A645DLT8"/>
<reference evidence="1" key="1">
    <citation type="submission" date="2019-08" db="EMBL/GenBank/DDBJ databases">
        <authorList>
            <person name="Kucharzyk K."/>
            <person name="Murdoch R.W."/>
            <person name="Higgins S."/>
            <person name="Loffler F."/>
        </authorList>
    </citation>
    <scope>NUCLEOTIDE SEQUENCE</scope>
</reference>
<name>A0A645DLT8_9ZZZZ</name>
<protein>
    <submittedName>
        <fullName evidence="1">Uncharacterized protein</fullName>
    </submittedName>
</protein>
<dbReference type="EMBL" id="VSSQ01036933">
    <property type="protein sequence ID" value="MPM89522.1"/>
    <property type="molecule type" value="Genomic_DNA"/>
</dbReference>
<gene>
    <name evidence="1" type="ORF">SDC9_136631</name>
</gene>